<dbReference type="SUPFAM" id="SSF49899">
    <property type="entry name" value="Concanavalin A-like lectins/glucanases"/>
    <property type="match status" value="1"/>
</dbReference>
<evidence type="ECO:0000313" key="8">
    <source>
        <dbReference type="EMBL" id="VYU10944.1"/>
    </source>
</evidence>
<organism evidence="8">
    <name type="scientific">Clostridium butyricum</name>
    <dbReference type="NCBI Taxonomy" id="1492"/>
    <lineage>
        <taxon>Bacteria</taxon>
        <taxon>Bacillati</taxon>
        <taxon>Bacillota</taxon>
        <taxon>Clostridia</taxon>
        <taxon>Eubacteriales</taxon>
        <taxon>Clostridiaceae</taxon>
        <taxon>Clostridium</taxon>
    </lineage>
</organism>
<comment type="similarity">
    <text evidence="1">Belongs to the glycosyl hydrolase 16 family.</text>
</comment>
<dbReference type="Gene3D" id="2.10.270.10">
    <property type="entry name" value="Cholin Binding"/>
    <property type="match status" value="2"/>
</dbReference>
<feature type="repeat" description="Cell wall-binding" evidence="4">
    <location>
        <begin position="87"/>
        <end position="106"/>
    </location>
</feature>
<feature type="compositionally biased region" description="Low complexity" evidence="5">
    <location>
        <begin position="220"/>
        <end position="236"/>
    </location>
</feature>
<dbReference type="RefSeq" id="WP_156736610.1">
    <property type="nucleotide sequence ID" value="NZ_CACRTU010000014.1"/>
</dbReference>
<keyword evidence="8" id="KW-0326">Glycosidase</keyword>
<feature type="domain" description="GH16" evidence="7">
    <location>
        <begin position="248"/>
        <end position="487"/>
    </location>
</feature>
<feature type="region of interest" description="Disordered" evidence="5">
    <location>
        <begin position="971"/>
        <end position="992"/>
    </location>
</feature>
<dbReference type="PROSITE" id="PS51762">
    <property type="entry name" value="GH16_2"/>
    <property type="match status" value="1"/>
</dbReference>
<keyword evidence="2" id="KW-0677">Repeat</keyword>
<feature type="compositionally biased region" description="Acidic residues" evidence="5">
    <location>
        <begin position="971"/>
        <end position="983"/>
    </location>
</feature>
<dbReference type="Gene3D" id="2.60.120.200">
    <property type="match status" value="1"/>
</dbReference>
<dbReference type="Pfam" id="PF19127">
    <property type="entry name" value="Choline_bind_3"/>
    <property type="match status" value="3"/>
</dbReference>
<dbReference type="GO" id="GO:0005975">
    <property type="term" value="P:carbohydrate metabolic process"/>
    <property type="evidence" value="ECO:0007669"/>
    <property type="project" value="InterPro"/>
</dbReference>
<dbReference type="PROSITE" id="PS51170">
    <property type="entry name" value="CW"/>
    <property type="match status" value="5"/>
</dbReference>
<sequence length="1231" mass="139511">MNKKRIFKYLLSASIIGVAFISSPMKTNAEWRKENNFWKYIENNKHSVSWNYYDSKWYYFNNDGIMQTGWVKDRDNWYYLSEAGDMQTGWIKDKDSWYYLSESGSMQTGWVKHGNDWYYLSEAGDMKTGWIKDKDSWYYLSESGSMQTGVISVSDKVYYLNENGAMHIGKITIDGKEYEFGTSGEAIGEKPVVKNDKIFGATINASSQNNNQNKDENKDSQTSNSNKHHSSNSGSTIQNKKWNLVWQDDFNGDTLNTNDWNYEKHAPGWVNSELQEYTDSTDNISVKDGNLVIKAIKTEKDGKDYYTSGKITTQDKKTFKYGKFEIRAKTPKGKGLWPALWMMPNDESLYGQWPKCGEIDIMEVLGHEPEKAYGTIHYGEPHAEQQGTYTLENGTFADDYHTYSVEWEPGEIRFYIDGNLYHKVNDWFTKVEGGDEVTYPAPFDQPFYIQCNLAVGGSWPGNPDENTDFNNAELKVDYVKVYQKDSYEENVKKPEKNVVFREPDKTGNYVVNGDFSKQDDKNWEFKTALNGVGSTEIADNKILIKTENEGTADYSIQLVQPGVPLKEGGKYKVSFDAKADDERTMIVDISGPDKSYVRYFDDTKLNLTSNKENYSYEFTMNKEDDANARLEFNLGNQNSKANVEISNVRIEKIGQVIKDDDGSKKVMPDGNYVNNGTFDVGEDRMKYWEIESSLKKDASVSVTNNNNVRQLKINVKKSPSSLEDLKIKQSKLALKDNKQYVLYFDAYANEDKTIKAMINGKAFDANLSKGKKTFKFEFNTENVEDSRDLEFLLGAKGTTYIDNIRIEENALIRNGDFSGGFTGWQIFADGGLSSKPTYGVDSLKEDNAAQINIVDTGDADWKIQLKQNNVKLEKGKKYELSFDAKSTVDRKIMYAIQRDGSSDNNWDAYTGSNIINLTSDSKNYKLGFEMKKDTDSDAIFSISMGAVGGTQITDKHTITIDNVQLKEVDSIDNDENNSNDDTNDNTSGSSIVNNGDFGKGFEGWSQYVDESIKNGATFNSDNNQANINITNSGDQDYKVQLKQENIKLEKGKKYKVSLDAKSTLARDIKFTVQKNGGDWKPYCEVKKISLNGELQNYSIEFTMNDESDDKAALTISMGEGNIIENHTITIDNVKIEEVTSDSQQIQNQTEDIENFDELVSNDKTNVVSSELTSNDQLNAGNENIISYGNELKTEASVDKNSFNKVDQSFKEEDLLNNNTILNSSENKSKNN</sequence>
<dbReference type="GO" id="GO:0042973">
    <property type="term" value="F:glucan endo-1,3-beta-D-glucosidase activity"/>
    <property type="evidence" value="ECO:0007669"/>
    <property type="project" value="UniProtKB-EC"/>
</dbReference>
<dbReference type="Pfam" id="PF02018">
    <property type="entry name" value="CBM_4_9"/>
    <property type="match status" value="3"/>
</dbReference>
<evidence type="ECO:0000256" key="5">
    <source>
        <dbReference type="SAM" id="MobiDB-lite"/>
    </source>
</evidence>
<evidence type="ECO:0000256" key="3">
    <source>
        <dbReference type="ARBA" id="ARBA00022801"/>
    </source>
</evidence>
<proteinExistence type="inferred from homology"/>
<dbReference type="InterPro" id="IPR003305">
    <property type="entry name" value="CenC_carb-bd"/>
</dbReference>
<evidence type="ECO:0000259" key="7">
    <source>
        <dbReference type="PROSITE" id="PS51762"/>
    </source>
</evidence>
<feature type="chain" id="PRO_5027111956" evidence="6">
    <location>
        <begin position="30"/>
        <end position="1231"/>
    </location>
</feature>
<dbReference type="EMBL" id="CACRTU010000014">
    <property type="protein sequence ID" value="VYU10944.1"/>
    <property type="molecule type" value="Genomic_DNA"/>
</dbReference>
<feature type="region of interest" description="Disordered" evidence="5">
    <location>
        <begin position="203"/>
        <end position="238"/>
    </location>
</feature>
<feature type="repeat" description="Cell wall-binding" evidence="4">
    <location>
        <begin position="47"/>
        <end position="66"/>
    </location>
</feature>
<dbReference type="AlphaFoldDB" id="A0A6N3C6I0"/>
<dbReference type="InterPro" id="IPR008979">
    <property type="entry name" value="Galactose-bd-like_sf"/>
</dbReference>
<dbReference type="InterPro" id="IPR013320">
    <property type="entry name" value="ConA-like_dom_sf"/>
</dbReference>
<feature type="repeat" description="Cell wall-binding" evidence="4">
    <location>
        <begin position="67"/>
        <end position="86"/>
    </location>
</feature>
<dbReference type="InterPro" id="IPR018337">
    <property type="entry name" value="Cell_wall/Cho-bd_repeat"/>
</dbReference>
<keyword evidence="3 8" id="KW-0378">Hydrolase</keyword>
<dbReference type="InterPro" id="IPR050546">
    <property type="entry name" value="Glycosyl_Hydrlase_16"/>
</dbReference>
<dbReference type="EC" id="3.2.1.39" evidence="8"/>
<dbReference type="SUPFAM" id="SSF49785">
    <property type="entry name" value="Galactose-binding domain-like"/>
    <property type="match status" value="4"/>
</dbReference>
<evidence type="ECO:0000256" key="4">
    <source>
        <dbReference type="PROSITE-ProRule" id="PRU00591"/>
    </source>
</evidence>
<dbReference type="PANTHER" id="PTHR10963:SF55">
    <property type="entry name" value="GLYCOSIDE HYDROLASE FAMILY 16 PROTEIN"/>
    <property type="match status" value="1"/>
</dbReference>
<feature type="repeat" description="Cell wall-binding" evidence="4">
    <location>
        <begin position="107"/>
        <end position="126"/>
    </location>
</feature>
<feature type="signal peptide" evidence="6">
    <location>
        <begin position="1"/>
        <end position="29"/>
    </location>
</feature>
<keyword evidence="6" id="KW-0732">Signal</keyword>
<gene>
    <name evidence="8" type="primary">glcA_1</name>
    <name evidence="8" type="ORF">CBLFYP62_01473</name>
</gene>
<evidence type="ECO:0000256" key="2">
    <source>
        <dbReference type="ARBA" id="ARBA00022737"/>
    </source>
</evidence>
<dbReference type="InterPro" id="IPR000757">
    <property type="entry name" value="Beta-glucanase-like"/>
</dbReference>
<dbReference type="Pfam" id="PF00722">
    <property type="entry name" value="Glyco_hydro_16"/>
    <property type="match status" value="1"/>
</dbReference>
<dbReference type="PANTHER" id="PTHR10963">
    <property type="entry name" value="GLYCOSYL HYDROLASE-RELATED"/>
    <property type="match status" value="1"/>
</dbReference>
<dbReference type="CDD" id="cd08023">
    <property type="entry name" value="GH16_laminarinase_like"/>
    <property type="match status" value="1"/>
</dbReference>
<dbReference type="SUPFAM" id="SSF69360">
    <property type="entry name" value="Cell wall binding repeat"/>
    <property type="match status" value="1"/>
</dbReference>
<dbReference type="Gene3D" id="2.60.120.260">
    <property type="entry name" value="Galactose-binding domain-like"/>
    <property type="match status" value="4"/>
</dbReference>
<feature type="repeat" description="Cell wall-binding" evidence="4">
    <location>
        <begin position="127"/>
        <end position="146"/>
    </location>
</feature>
<evidence type="ECO:0000256" key="6">
    <source>
        <dbReference type="SAM" id="SignalP"/>
    </source>
</evidence>
<name>A0A6N3C6I0_CLOBU</name>
<protein>
    <submittedName>
        <fullName evidence="8">Glucan endo-1,3-beta-glucosidase A1</fullName>
        <ecNumber evidence="8">3.2.1.39</ecNumber>
    </submittedName>
</protein>
<reference evidence="8" key="1">
    <citation type="submission" date="2019-11" db="EMBL/GenBank/DDBJ databases">
        <authorList>
            <person name="Feng L."/>
        </authorList>
    </citation>
    <scope>NUCLEOTIDE SEQUENCE</scope>
    <source>
        <strain evidence="8">CButyricumLFYP62</strain>
    </source>
</reference>
<evidence type="ECO:0000256" key="1">
    <source>
        <dbReference type="ARBA" id="ARBA00006865"/>
    </source>
</evidence>
<accession>A0A6N3C6I0</accession>